<dbReference type="FunFam" id="3.20.20.80:FF:000062">
    <property type="entry name" value="Klotho"/>
    <property type="match status" value="1"/>
</dbReference>
<feature type="chain" id="PRO_5026248108" evidence="2">
    <location>
        <begin position="18"/>
        <end position="940"/>
    </location>
</feature>
<keyword evidence="1" id="KW-0472">Membrane</keyword>
<evidence type="ECO:0000256" key="1">
    <source>
        <dbReference type="SAM" id="Phobius"/>
    </source>
</evidence>
<dbReference type="Proteomes" id="UP000503349">
    <property type="component" value="Chromosome 22"/>
</dbReference>
<dbReference type="InterPro" id="IPR033132">
    <property type="entry name" value="GH_1_N_CS"/>
</dbReference>
<evidence type="ECO:0000313" key="4">
    <source>
        <dbReference type="Proteomes" id="UP000503349"/>
    </source>
</evidence>
<evidence type="ECO:0000313" key="3">
    <source>
        <dbReference type="EMBL" id="KAF3705759.1"/>
    </source>
</evidence>
<evidence type="ECO:0000256" key="2">
    <source>
        <dbReference type="SAM" id="SignalP"/>
    </source>
</evidence>
<dbReference type="EMBL" id="CM015733">
    <property type="protein sequence ID" value="KAF3705759.1"/>
    <property type="molecule type" value="Genomic_DNA"/>
</dbReference>
<dbReference type="InterPro" id="IPR017853">
    <property type="entry name" value="GH"/>
</dbReference>
<keyword evidence="2" id="KW-0732">Signal</keyword>
<dbReference type="Pfam" id="PF00232">
    <property type="entry name" value="Glyco_hydro_1"/>
    <property type="match status" value="4"/>
</dbReference>
<keyword evidence="1" id="KW-0812">Transmembrane</keyword>
<feature type="transmembrane region" description="Helical" evidence="1">
    <location>
        <begin position="910"/>
        <end position="933"/>
    </location>
</feature>
<dbReference type="GO" id="GO:0004553">
    <property type="term" value="F:hydrolase activity, hydrolyzing O-glycosyl compounds"/>
    <property type="evidence" value="ECO:0007669"/>
    <property type="project" value="InterPro"/>
</dbReference>
<sequence length="940" mass="107798">MSALLLWTFLAVAPVCAKPNAGLKTWGRFSKLPYPGDKAFLYDTFPKDFMWAVGTAAYQVEGAFEKDGKGPSIWDTFTRGGNRIVTGDVGSDSYHNLHADIRAVRQLGVSHYRFSLSWSRIFPNGTRGSYNDIGTNYYWTLIRRLKEIHVQPVVTLYHWDLPDHLQQTLGGWSNPELVEIFKDYADFCFQTFGNDVKYWITIDNPFVVARHGYGTGVVAPGIKNDPNLMFQVGHNLLKAHAAAWHLYDRRYRPRQQGKLSMALASHWIKPSRTRLESLRECQCSLDHVLGWFARPLFVDGDYPPCMKARLGSRLPTFTQEERDQVRGTADFFALSHGAALSFNLINDSLKFGQQEDLDLRMLLYWVNAEYDRPPIFVVQSGWYVLGNTKTEDPKHMYYLKRFISEALKSIVIDGVNVIGYTAWSLMDGFEWHREYGIRRGLYYVDFNTPDMKREPKTSATFYRYVIQRKGFPELPENRPAQGVFPCDFAWGVFANSIQVETTPSQFADPNVYIWNISNNGELTRLEGFSAPPLRRTAHCADYATVRQQVDEIRHVGLNHFHFSLNWSALVPAGDVARANTTLLGYYRCFARQLLQANVTPVVTLWHHTRQRSSVPAPLDAPNKWLNRETPAAFADYARLCYRELGAYVKLWITLNEPNDEMVSYQEAHQMLRAHAMAWHAYDHEFRHAQGGKVSMVLHMDWVEPAFSLSREDVEPAKRVLDFRVGWFAEPIFGSGDYPVGMRSWLRQLNSLEYTYTAMLEVQHMIDTTWITNPWPVVPWGLRKALNWVKEHYNDVPIYVMANGVQEDPAHFKDSLRVYYLYNYINEALKAYTLDGVNLKGYFAYALSDQRDPGFGLYGQVQDEVIVKASLSNYRNIIQHNGFPIKGAAPQQCPSSPQPCFGCHVLAKRPVVGFLTLVGSGVLITLSLIIYYTAKRQRDCY</sequence>
<dbReference type="GO" id="GO:0008543">
    <property type="term" value="P:fibroblast growth factor receptor signaling pathway"/>
    <property type="evidence" value="ECO:0007669"/>
    <property type="project" value="TreeGrafter"/>
</dbReference>
<dbReference type="GO" id="GO:0005975">
    <property type="term" value="P:carbohydrate metabolic process"/>
    <property type="evidence" value="ECO:0007669"/>
    <property type="project" value="InterPro"/>
</dbReference>
<proteinExistence type="predicted"/>
<feature type="signal peptide" evidence="2">
    <location>
        <begin position="1"/>
        <end position="17"/>
    </location>
</feature>
<dbReference type="PANTHER" id="PTHR10353:SF10">
    <property type="entry name" value="KLOTHO"/>
    <property type="match status" value="1"/>
</dbReference>
<dbReference type="PRINTS" id="PR00131">
    <property type="entry name" value="GLHYDRLASE1"/>
</dbReference>
<dbReference type="GO" id="GO:0017134">
    <property type="term" value="F:fibroblast growth factor binding"/>
    <property type="evidence" value="ECO:0007669"/>
    <property type="project" value="TreeGrafter"/>
</dbReference>
<dbReference type="InterPro" id="IPR001360">
    <property type="entry name" value="Glyco_hydro_1"/>
</dbReference>
<dbReference type="PROSITE" id="PS00653">
    <property type="entry name" value="GLYCOSYL_HYDROL_F1_2"/>
    <property type="match status" value="1"/>
</dbReference>
<keyword evidence="1" id="KW-1133">Transmembrane helix</keyword>
<dbReference type="AlphaFoldDB" id="A0A6G1QTW7"/>
<organism evidence="3 4">
    <name type="scientific">Channa argus</name>
    <name type="common">Northern snakehead</name>
    <name type="synonym">Ophicephalus argus</name>
    <dbReference type="NCBI Taxonomy" id="215402"/>
    <lineage>
        <taxon>Eukaryota</taxon>
        <taxon>Metazoa</taxon>
        <taxon>Chordata</taxon>
        <taxon>Craniata</taxon>
        <taxon>Vertebrata</taxon>
        <taxon>Euteleostomi</taxon>
        <taxon>Actinopterygii</taxon>
        <taxon>Neopterygii</taxon>
        <taxon>Teleostei</taxon>
        <taxon>Neoteleostei</taxon>
        <taxon>Acanthomorphata</taxon>
        <taxon>Anabantaria</taxon>
        <taxon>Anabantiformes</taxon>
        <taxon>Channoidei</taxon>
        <taxon>Channidae</taxon>
        <taxon>Channa</taxon>
    </lineage>
</organism>
<gene>
    <name evidence="3" type="ORF">EXN66_Car021450</name>
</gene>
<reference evidence="4" key="2">
    <citation type="submission" date="2019-02" db="EMBL/GenBank/DDBJ databases">
        <title>Opniocepnalus argus Var Kimnra genome.</title>
        <authorList>
            <person name="Zhou C."/>
            <person name="Xiao S."/>
        </authorList>
    </citation>
    <scope>NUCLEOTIDE SEQUENCE [LARGE SCALE GENOMIC DNA]</scope>
</reference>
<reference evidence="3 4" key="1">
    <citation type="submission" date="2019-02" db="EMBL/GenBank/DDBJ databases">
        <title>Opniocepnalus argus genome.</title>
        <authorList>
            <person name="Zhou C."/>
            <person name="Xiao S."/>
        </authorList>
    </citation>
    <scope>NUCLEOTIDE SEQUENCE [LARGE SCALE GENOMIC DNA]</scope>
    <source>
        <strain evidence="3">OARG1902GOOAL</strain>
        <tissue evidence="3">Muscle</tissue>
    </source>
</reference>
<dbReference type="PANTHER" id="PTHR10353">
    <property type="entry name" value="GLYCOSYL HYDROLASE"/>
    <property type="match status" value="1"/>
</dbReference>
<dbReference type="Gene3D" id="3.20.20.80">
    <property type="entry name" value="Glycosidases"/>
    <property type="match status" value="3"/>
</dbReference>
<dbReference type="SUPFAM" id="SSF51445">
    <property type="entry name" value="(Trans)glycosidases"/>
    <property type="match status" value="2"/>
</dbReference>
<keyword evidence="4" id="KW-1185">Reference proteome</keyword>
<accession>A0A6G1QTW7</accession>
<name>A0A6G1QTW7_CHAAH</name>
<dbReference type="GO" id="GO:0005104">
    <property type="term" value="F:fibroblast growth factor receptor binding"/>
    <property type="evidence" value="ECO:0007669"/>
    <property type="project" value="TreeGrafter"/>
</dbReference>
<protein>
    <submittedName>
        <fullName evidence="3">Klotho</fullName>
    </submittedName>
</protein>